<evidence type="ECO:0008006" key="7">
    <source>
        <dbReference type="Google" id="ProtNLM"/>
    </source>
</evidence>
<evidence type="ECO:0000256" key="1">
    <source>
        <dbReference type="ARBA" id="ARBA00007409"/>
    </source>
</evidence>
<dbReference type="Pfam" id="PF02798">
    <property type="entry name" value="GST_N"/>
    <property type="match status" value="1"/>
</dbReference>
<keyword evidence="6" id="KW-1185">Reference proteome</keyword>
<dbReference type="SFLD" id="SFLDG00358">
    <property type="entry name" value="Main_(cytGST)"/>
    <property type="match status" value="1"/>
</dbReference>
<dbReference type="CDD" id="cd03044">
    <property type="entry name" value="GST_N_EF1Bgamma"/>
    <property type="match status" value="1"/>
</dbReference>
<organism evidence="5 6">
    <name type="scientific">Aspergillus glaucus CBS 516.65</name>
    <dbReference type="NCBI Taxonomy" id="1160497"/>
    <lineage>
        <taxon>Eukaryota</taxon>
        <taxon>Fungi</taxon>
        <taxon>Dikarya</taxon>
        <taxon>Ascomycota</taxon>
        <taxon>Pezizomycotina</taxon>
        <taxon>Eurotiomycetes</taxon>
        <taxon>Eurotiomycetidae</taxon>
        <taxon>Eurotiales</taxon>
        <taxon>Aspergillaceae</taxon>
        <taxon>Aspergillus</taxon>
        <taxon>Aspergillus subgen. Aspergillus</taxon>
    </lineage>
</organism>
<dbReference type="VEuPathDB" id="FungiDB:ASPGLDRAFT_63521"/>
<dbReference type="InterPro" id="IPR004045">
    <property type="entry name" value="Glutathione_S-Trfase_N"/>
</dbReference>
<dbReference type="Gene3D" id="3.40.30.10">
    <property type="entry name" value="Glutaredoxin"/>
    <property type="match status" value="1"/>
</dbReference>
<dbReference type="CDD" id="cd03181">
    <property type="entry name" value="GST_C_EF1Bgamma_like"/>
    <property type="match status" value="1"/>
</dbReference>
<dbReference type="Proteomes" id="UP000184300">
    <property type="component" value="Unassembled WGS sequence"/>
</dbReference>
<dbReference type="FunFam" id="3.40.30.10:FF:000148">
    <property type="entry name" value="Elongation factor 1B gamma"/>
    <property type="match status" value="1"/>
</dbReference>
<feature type="domain" description="GST N-terminal" evidence="3">
    <location>
        <begin position="3"/>
        <end position="85"/>
    </location>
</feature>
<evidence type="ECO:0000313" key="5">
    <source>
        <dbReference type="EMBL" id="OJJ88691.1"/>
    </source>
</evidence>
<evidence type="ECO:0000313" key="6">
    <source>
        <dbReference type="Proteomes" id="UP000184300"/>
    </source>
</evidence>
<name>A0A1L9VXQ1_ASPGL</name>
<dbReference type="SUPFAM" id="SSF47616">
    <property type="entry name" value="GST C-terminal domain-like"/>
    <property type="match status" value="1"/>
</dbReference>
<evidence type="ECO:0000259" key="3">
    <source>
        <dbReference type="PROSITE" id="PS50404"/>
    </source>
</evidence>
<dbReference type="Pfam" id="PF00043">
    <property type="entry name" value="GST_C"/>
    <property type="match status" value="1"/>
</dbReference>
<evidence type="ECO:0000259" key="4">
    <source>
        <dbReference type="PROSITE" id="PS50405"/>
    </source>
</evidence>
<dbReference type="PROSITE" id="PS50405">
    <property type="entry name" value="GST_CTER"/>
    <property type="match status" value="1"/>
</dbReference>
<proteinExistence type="inferred from homology"/>
<reference evidence="6" key="1">
    <citation type="journal article" date="2017" name="Genome Biol.">
        <title>Comparative genomics reveals high biological diversity and specific adaptations in the industrially and medically important fungal genus Aspergillus.</title>
        <authorList>
            <person name="de Vries R.P."/>
            <person name="Riley R."/>
            <person name="Wiebenga A."/>
            <person name="Aguilar-Osorio G."/>
            <person name="Amillis S."/>
            <person name="Uchima C.A."/>
            <person name="Anderluh G."/>
            <person name="Asadollahi M."/>
            <person name="Askin M."/>
            <person name="Barry K."/>
            <person name="Battaglia E."/>
            <person name="Bayram O."/>
            <person name="Benocci T."/>
            <person name="Braus-Stromeyer S.A."/>
            <person name="Caldana C."/>
            <person name="Canovas D."/>
            <person name="Cerqueira G.C."/>
            <person name="Chen F."/>
            <person name="Chen W."/>
            <person name="Choi C."/>
            <person name="Clum A."/>
            <person name="Dos Santos R.A."/>
            <person name="Damasio A.R."/>
            <person name="Diallinas G."/>
            <person name="Emri T."/>
            <person name="Fekete E."/>
            <person name="Flipphi M."/>
            <person name="Freyberg S."/>
            <person name="Gallo A."/>
            <person name="Gournas C."/>
            <person name="Habgood R."/>
            <person name="Hainaut M."/>
            <person name="Harispe M.L."/>
            <person name="Henrissat B."/>
            <person name="Hilden K.S."/>
            <person name="Hope R."/>
            <person name="Hossain A."/>
            <person name="Karabika E."/>
            <person name="Karaffa L."/>
            <person name="Karanyi Z."/>
            <person name="Krasevec N."/>
            <person name="Kuo A."/>
            <person name="Kusch H."/>
            <person name="LaButti K."/>
            <person name="Lagendijk E.L."/>
            <person name="Lapidus A."/>
            <person name="Levasseur A."/>
            <person name="Lindquist E."/>
            <person name="Lipzen A."/>
            <person name="Logrieco A.F."/>
            <person name="MacCabe A."/>
            <person name="Maekelae M.R."/>
            <person name="Malavazi I."/>
            <person name="Melin P."/>
            <person name="Meyer V."/>
            <person name="Mielnichuk N."/>
            <person name="Miskei M."/>
            <person name="Molnar A.P."/>
            <person name="Mule G."/>
            <person name="Ngan C.Y."/>
            <person name="Orejas M."/>
            <person name="Orosz E."/>
            <person name="Ouedraogo J.P."/>
            <person name="Overkamp K.M."/>
            <person name="Park H.-S."/>
            <person name="Perrone G."/>
            <person name="Piumi F."/>
            <person name="Punt P.J."/>
            <person name="Ram A.F."/>
            <person name="Ramon A."/>
            <person name="Rauscher S."/>
            <person name="Record E."/>
            <person name="Riano-Pachon D.M."/>
            <person name="Robert V."/>
            <person name="Roehrig J."/>
            <person name="Ruller R."/>
            <person name="Salamov A."/>
            <person name="Salih N.S."/>
            <person name="Samson R.A."/>
            <person name="Sandor E."/>
            <person name="Sanguinetti M."/>
            <person name="Schuetze T."/>
            <person name="Sepcic K."/>
            <person name="Shelest E."/>
            <person name="Sherlock G."/>
            <person name="Sophianopoulou V."/>
            <person name="Squina F.M."/>
            <person name="Sun H."/>
            <person name="Susca A."/>
            <person name="Todd R.B."/>
            <person name="Tsang A."/>
            <person name="Unkles S.E."/>
            <person name="van de Wiele N."/>
            <person name="van Rossen-Uffink D."/>
            <person name="Oliveira J.V."/>
            <person name="Vesth T.C."/>
            <person name="Visser J."/>
            <person name="Yu J.-H."/>
            <person name="Zhou M."/>
            <person name="Andersen M.R."/>
            <person name="Archer D.B."/>
            <person name="Baker S.E."/>
            <person name="Benoit I."/>
            <person name="Brakhage A.A."/>
            <person name="Braus G.H."/>
            <person name="Fischer R."/>
            <person name="Frisvad J.C."/>
            <person name="Goldman G.H."/>
            <person name="Houbraken J."/>
            <person name="Oakley B."/>
            <person name="Pocsi I."/>
            <person name="Scazzocchio C."/>
            <person name="Seiboth B."/>
            <person name="vanKuyk P.A."/>
            <person name="Wortman J."/>
            <person name="Dyer P.S."/>
            <person name="Grigoriev I.V."/>
        </authorList>
    </citation>
    <scope>NUCLEOTIDE SEQUENCE [LARGE SCALE GENOMIC DNA]</scope>
    <source>
        <strain evidence="6">CBS 516.65</strain>
    </source>
</reference>
<dbReference type="GO" id="GO:0006414">
    <property type="term" value="P:translational elongation"/>
    <property type="evidence" value="ECO:0007669"/>
    <property type="project" value="TreeGrafter"/>
</dbReference>
<dbReference type="STRING" id="1160497.A0A1L9VXQ1"/>
<protein>
    <recommendedName>
        <fullName evidence="7">Glutathione S-transferase</fullName>
    </recommendedName>
</protein>
<dbReference type="InterPro" id="IPR050802">
    <property type="entry name" value="EF-GSTs"/>
</dbReference>
<dbReference type="GO" id="GO:0005634">
    <property type="term" value="C:nucleus"/>
    <property type="evidence" value="ECO:0007669"/>
    <property type="project" value="TreeGrafter"/>
</dbReference>
<dbReference type="InterPro" id="IPR036282">
    <property type="entry name" value="Glutathione-S-Trfase_C_sf"/>
</dbReference>
<dbReference type="EMBL" id="KV878889">
    <property type="protein sequence ID" value="OJJ88691.1"/>
    <property type="molecule type" value="Genomic_DNA"/>
</dbReference>
<gene>
    <name evidence="5" type="ORF">ASPGLDRAFT_63521</name>
</gene>
<sequence>MLPLGTIYTYPNNTRVFKILAAANLNNLTLTLAPFELGKTNQTPEFLSTFPLGKIPAFTSADGSVNIVESDAIAQYVAENGPAAEQLLGRTTVQRAQIRQWISFATNEMEASIIPLVLWRIGRAEFDSQKEGAALKGLERALGCLETCLEGKTWLGDGEGVTLGDLSIASALVPGFMLVIDEEIRGRFPGVVGWYERVIGAEGVKEAFGEKVFIEKREGAPV</sequence>
<evidence type="ECO:0000256" key="2">
    <source>
        <dbReference type="RuleBase" id="RU003494"/>
    </source>
</evidence>
<dbReference type="RefSeq" id="XP_022405367.1">
    <property type="nucleotide sequence ID" value="XM_022548671.1"/>
</dbReference>
<dbReference type="Gene3D" id="1.20.1050.10">
    <property type="match status" value="1"/>
</dbReference>
<dbReference type="InterPro" id="IPR004046">
    <property type="entry name" value="GST_C"/>
</dbReference>
<dbReference type="InterPro" id="IPR036249">
    <property type="entry name" value="Thioredoxin-like_sf"/>
</dbReference>
<dbReference type="PANTHER" id="PTHR43986:SF10">
    <property type="entry name" value="ELONGATION FACTOR EEF-1B GAMMA SUBUNIT, PUTATIVE (AFU_ORTHOLOGUE AFUA_1G17120)-RELATED"/>
    <property type="match status" value="1"/>
</dbReference>
<feature type="domain" description="GST C-terminal" evidence="4">
    <location>
        <begin position="91"/>
        <end position="222"/>
    </location>
</feature>
<dbReference type="GO" id="GO:0005737">
    <property type="term" value="C:cytoplasm"/>
    <property type="evidence" value="ECO:0007669"/>
    <property type="project" value="TreeGrafter"/>
</dbReference>
<dbReference type="PANTHER" id="PTHR43986">
    <property type="entry name" value="ELONGATION FACTOR 1-GAMMA"/>
    <property type="match status" value="1"/>
</dbReference>
<accession>A0A1L9VXQ1</accession>
<dbReference type="InterPro" id="IPR010987">
    <property type="entry name" value="Glutathione-S-Trfase_C-like"/>
</dbReference>
<dbReference type="OrthoDB" id="249703at2759"/>
<dbReference type="GeneID" id="34464931"/>
<dbReference type="SUPFAM" id="SSF52833">
    <property type="entry name" value="Thioredoxin-like"/>
    <property type="match status" value="1"/>
</dbReference>
<dbReference type="InterPro" id="IPR040079">
    <property type="entry name" value="Glutathione_S-Trfase"/>
</dbReference>
<comment type="similarity">
    <text evidence="1 2">Belongs to the GST superfamily.</text>
</comment>
<dbReference type="AlphaFoldDB" id="A0A1L9VXQ1"/>
<dbReference type="PROSITE" id="PS50404">
    <property type="entry name" value="GST_NTER"/>
    <property type="match status" value="1"/>
</dbReference>
<dbReference type="SFLD" id="SFLDS00019">
    <property type="entry name" value="Glutathione_Transferase_(cytos"/>
    <property type="match status" value="1"/>
</dbReference>